<feature type="coiled-coil region" evidence="4">
    <location>
        <begin position="928"/>
        <end position="955"/>
    </location>
</feature>
<gene>
    <name evidence="6" type="ordered locus">Ftrac_1018</name>
</gene>
<dbReference type="HOGENOM" id="CLU_002404_1_0_10"/>
<dbReference type="InterPro" id="IPR011990">
    <property type="entry name" value="TPR-like_helical_dom_sf"/>
</dbReference>
<keyword evidence="1" id="KW-0677">Repeat</keyword>
<sequence length="1375" mass="156046">MIYLKIGISMNIFRNSYIFIILRCMYTRKMKFLVTILLSVGVLTSVFGQNSWDETFTALQKAENVNNIEVAESLLDKALVQAENTYGKQHQAYVLTLHLGVKLSFKSQDFERGLELAKQELELMKEVNFDQQTQFYIQLLNYTSQLNLQLGNMEEAMTFSKDYMEILIQENKNSLNHALAVYDYASLRYQSQEEDALAYFQEALPLLNNHISQAGSQYLNSLYYVASLLQEKGEADKAAKFYDKVIGITQDNNLQNSDLWKISAYQRALIYQENSQNDNAISFYEILKTQLENDEDTDREMYASTRNNLGVLYQKTGQTNKGESLLALSGDDLQSQLNSAAIAFTKGDYTTSLALYSIANDSLMIETQEDSLQSVKILAQKALVYKQMGKLDSALYLLLSIDENILKNISGKSEEKAIAYKNTGDIYLDLADFDSAELYLNRSLQQFEGENKFKTEIEIQTRNSLGVLEQNRTNIEKATSYFTKNLQLIETALGKQTVEYANTLNNLGSLSLENSDYDLAESYFKDAGYIFNTIYEIDHENNAKVFENLGTIAQSRSRFRQADSLYKLAEKTYLNSLGENHPALLNVYSKLALVKMGEAEYPVAEQYFRKTLDLSKTIYGNQSPAFADALSGMGLYYQNTGNLKEAKSNLLNAIDIYIDKLGKLHPSYVTSIENLSSIYQSENNPEKALPLLNEALEMDSIIYGVNHPKYATTLHNLASLYLANEDYDKAEEYYEKSLVIDEKVYGIDNPVFASTQYNLAVLYQKQEEFDKADSLFSKVTQLRKEVLGINHPDYIFTLYGWGILKQLQNDIDSAYALFSESVDSYLYLFKEYFPSMSESEKAAFYHKVNPVFEAYKDFAIENFQTIPKLKEDLFNLQLTTKAMLLNASAKMRNKILNSGDQELIALFSAWQDKKEKAIQYYSYTKEELNEKDINLNEIENSINSMEKELSVKSNLFNAGFGADSINWRMLQKSLEPNTGVVELVRVKKSLKNDSIIYAGLILTDTMAEPQIAVLQEGRRIEQKYFNAYQNLIKFKLMDKISYENLWEWVDNDIPEGLDKLYVSPDGIYNKININTLYSENLGQYLLEKENIRIITSARDLIKKRRDELPTDSISIAKADSLSVPVYPTLVLIGSPDFSLGRAEDEMTLTAESTGLMRNFSGGIPTLPGTKVEINAIDSMTSLSNWKVTKYMDREANEILIDSLTAPSILHIATHGFFKTYDADKKVSGAENQGNEENPLLRSGILLSGASIGLAGGLPYENSYEDGLLTAYETMNLNLEGTELVVLSACETGLGDVKNGEGVYGLQRAFLVAGAENLIMSLWTVKDYTTQLLMTEFYKHWTEGDDKFTSFRKAQMKIKEEFPQPYYWAAFTLIGE</sequence>
<dbReference type="PROSITE" id="PS50005">
    <property type="entry name" value="TPR"/>
    <property type="match status" value="2"/>
</dbReference>
<dbReference type="KEGG" id="mtt:Ftrac_1018"/>
<dbReference type="InterPro" id="IPR019734">
    <property type="entry name" value="TPR_rpt"/>
</dbReference>
<accession>E4TU87</accession>
<dbReference type="STRING" id="643867.Ftrac_1018"/>
<organism evidence="6 7">
    <name type="scientific">Marivirga tractuosa (strain ATCC 23168 / DSM 4126 / NBRC 15989 / NCIMB 1408 / VKM B-1430 / H-43)</name>
    <name type="common">Microscilla tractuosa</name>
    <name type="synonym">Flexibacter tractuosus</name>
    <dbReference type="NCBI Taxonomy" id="643867"/>
    <lineage>
        <taxon>Bacteria</taxon>
        <taxon>Pseudomonadati</taxon>
        <taxon>Bacteroidota</taxon>
        <taxon>Cytophagia</taxon>
        <taxon>Cytophagales</taxon>
        <taxon>Marivirgaceae</taxon>
        <taxon>Marivirga</taxon>
    </lineage>
</organism>
<evidence type="ECO:0000256" key="1">
    <source>
        <dbReference type="ARBA" id="ARBA00022737"/>
    </source>
</evidence>
<evidence type="ECO:0000259" key="5">
    <source>
        <dbReference type="Pfam" id="PF12770"/>
    </source>
</evidence>
<proteinExistence type="predicted"/>
<dbReference type="InterPro" id="IPR024983">
    <property type="entry name" value="CHAT_dom"/>
</dbReference>
<evidence type="ECO:0000256" key="2">
    <source>
        <dbReference type="ARBA" id="ARBA00022803"/>
    </source>
</evidence>
<keyword evidence="4" id="KW-0175">Coiled coil</keyword>
<name>E4TU87_MARTH</name>
<evidence type="ECO:0000313" key="6">
    <source>
        <dbReference type="EMBL" id="ADR21015.1"/>
    </source>
</evidence>
<evidence type="ECO:0000256" key="4">
    <source>
        <dbReference type="SAM" id="Coils"/>
    </source>
</evidence>
<feature type="repeat" description="TPR" evidence="3">
    <location>
        <begin position="753"/>
        <end position="786"/>
    </location>
</feature>
<dbReference type="SUPFAM" id="SSF48452">
    <property type="entry name" value="TPR-like"/>
    <property type="match status" value="5"/>
</dbReference>
<dbReference type="EMBL" id="CP002349">
    <property type="protein sequence ID" value="ADR21015.1"/>
    <property type="molecule type" value="Genomic_DNA"/>
</dbReference>
<dbReference type="eggNOG" id="COG4995">
    <property type="taxonomic scope" value="Bacteria"/>
</dbReference>
<dbReference type="eggNOG" id="COG0457">
    <property type="taxonomic scope" value="Bacteria"/>
</dbReference>
<feature type="domain" description="CHAT" evidence="5">
    <location>
        <begin position="1044"/>
        <end position="1375"/>
    </location>
</feature>
<keyword evidence="2 3" id="KW-0802">TPR repeat</keyword>
<keyword evidence="7" id="KW-1185">Reference proteome</keyword>
<evidence type="ECO:0000313" key="7">
    <source>
        <dbReference type="Proteomes" id="UP000008720"/>
    </source>
</evidence>
<dbReference type="PANTHER" id="PTHR45641">
    <property type="entry name" value="TETRATRICOPEPTIDE REPEAT PROTEIN (AFU_ORTHOLOGUE AFUA_6G03870)"/>
    <property type="match status" value="1"/>
</dbReference>
<dbReference type="Proteomes" id="UP000008720">
    <property type="component" value="Chromosome"/>
</dbReference>
<dbReference type="Pfam" id="PF13424">
    <property type="entry name" value="TPR_12"/>
    <property type="match status" value="4"/>
</dbReference>
<evidence type="ECO:0000256" key="3">
    <source>
        <dbReference type="PROSITE-ProRule" id="PRU00339"/>
    </source>
</evidence>
<dbReference type="SMART" id="SM00028">
    <property type="entry name" value="TPR"/>
    <property type="match status" value="11"/>
</dbReference>
<dbReference type="PANTHER" id="PTHR45641:SF19">
    <property type="entry name" value="NEPHROCYSTIN-3"/>
    <property type="match status" value="1"/>
</dbReference>
<protein>
    <submittedName>
        <fullName evidence="6">Tetratricopeptide TPR_3 repeat-containing protein</fullName>
    </submittedName>
</protein>
<feature type="repeat" description="TPR" evidence="3">
    <location>
        <begin position="711"/>
        <end position="744"/>
    </location>
</feature>
<dbReference type="Gene3D" id="1.25.40.10">
    <property type="entry name" value="Tetratricopeptide repeat domain"/>
    <property type="match status" value="5"/>
</dbReference>
<dbReference type="Pfam" id="PF12770">
    <property type="entry name" value="CHAT"/>
    <property type="match status" value="1"/>
</dbReference>
<reference evidence="6 7" key="1">
    <citation type="journal article" date="2011" name="Stand. Genomic Sci.">
        <title>Complete genome sequence of Marivirga tractuosa type strain (H-43).</title>
        <authorList>
            <person name="Pagani I."/>
            <person name="Chertkov O."/>
            <person name="Lapidus A."/>
            <person name="Lucas S."/>
            <person name="Del Rio T.G."/>
            <person name="Tice H."/>
            <person name="Copeland A."/>
            <person name="Cheng J.F."/>
            <person name="Nolan M."/>
            <person name="Saunders E."/>
            <person name="Pitluck S."/>
            <person name="Held B."/>
            <person name="Goodwin L."/>
            <person name="Liolios K."/>
            <person name="Ovchinikova G."/>
            <person name="Ivanova N."/>
            <person name="Mavromatis K."/>
            <person name="Pati A."/>
            <person name="Chen A."/>
            <person name="Palaniappan K."/>
            <person name="Land M."/>
            <person name="Hauser L."/>
            <person name="Jeffries C.D."/>
            <person name="Detter J.C."/>
            <person name="Han C."/>
            <person name="Tapia R."/>
            <person name="Ngatchou-Djao O.D."/>
            <person name="Rohde M."/>
            <person name="Goker M."/>
            <person name="Spring S."/>
            <person name="Sikorski J."/>
            <person name="Woyke T."/>
            <person name="Bristow J."/>
            <person name="Eisen J.A."/>
            <person name="Markowitz V."/>
            <person name="Hugenholtz P."/>
            <person name="Klenk H.P."/>
            <person name="Kyrpides N.C."/>
        </authorList>
    </citation>
    <scope>NUCLEOTIDE SEQUENCE [LARGE SCALE GENOMIC DNA]</scope>
    <source>
        <strain evidence="7">ATCC 23168 / DSM 4126 / NBRC 15989 / NCIMB 1408 / VKM B-1430 / H-43</strain>
    </source>
</reference>